<dbReference type="GeneID" id="39861457"/>
<dbReference type="PROSITE" id="PS51202">
    <property type="entry name" value="RCK_C"/>
    <property type="match status" value="1"/>
</dbReference>
<organism evidence="4 5">
    <name type="scientific">Natrinema thermotolerans</name>
    <dbReference type="NCBI Taxonomy" id="121872"/>
    <lineage>
        <taxon>Archaea</taxon>
        <taxon>Methanobacteriati</taxon>
        <taxon>Methanobacteriota</taxon>
        <taxon>Stenosarchaea group</taxon>
        <taxon>Halobacteria</taxon>
        <taxon>Halobacteriales</taxon>
        <taxon>Natrialbaceae</taxon>
        <taxon>Natrinema</taxon>
    </lineage>
</organism>
<keyword evidence="2" id="KW-0472">Membrane</keyword>
<dbReference type="InterPro" id="IPR058480">
    <property type="entry name" value="DUF8167_N"/>
</dbReference>
<evidence type="ECO:0000259" key="3">
    <source>
        <dbReference type="PROSITE" id="PS51202"/>
    </source>
</evidence>
<dbReference type="GO" id="GO:0008324">
    <property type="term" value="F:monoatomic cation transmembrane transporter activity"/>
    <property type="evidence" value="ECO:0007669"/>
    <property type="project" value="InterPro"/>
</dbReference>
<dbReference type="GO" id="GO:0006813">
    <property type="term" value="P:potassium ion transport"/>
    <property type="evidence" value="ECO:0007669"/>
    <property type="project" value="InterPro"/>
</dbReference>
<evidence type="ECO:0000313" key="4">
    <source>
        <dbReference type="EMBL" id="WMT09471.1"/>
    </source>
</evidence>
<keyword evidence="2" id="KW-0812">Transmembrane</keyword>
<feature type="compositionally biased region" description="Low complexity" evidence="1">
    <location>
        <begin position="263"/>
        <end position="291"/>
    </location>
</feature>
<dbReference type="InterPro" id="IPR006037">
    <property type="entry name" value="RCK_C"/>
</dbReference>
<evidence type="ECO:0000256" key="1">
    <source>
        <dbReference type="SAM" id="MobiDB-lite"/>
    </source>
</evidence>
<dbReference type="Pfam" id="PF26501">
    <property type="entry name" value="DUF8167"/>
    <property type="match status" value="1"/>
</dbReference>
<dbReference type="GeneID" id="84213771"/>
<accession>A0AAF0PE09</accession>
<proteinExistence type="predicted"/>
<gene>
    <name evidence="4" type="ORF">NP511_07485</name>
</gene>
<reference evidence="4 5" key="1">
    <citation type="submission" date="2022-07" db="EMBL/GenBank/DDBJ databases">
        <title>Two temperate virus in Haloterrigena jeotgali A29.</title>
        <authorList>
            <person name="Deng X."/>
        </authorList>
    </citation>
    <scope>NUCLEOTIDE SEQUENCE [LARGE SCALE GENOMIC DNA]</scope>
    <source>
        <strain evidence="4 5">A29</strain>
    </source>
</reference>
<dbReference type="RefSeq" id="WP_049965030.1">
    <property type="nucleotide sequence ID" value="NZ_CP101873.1"/>
</dbReference>
<evidence type="ECO:0000313" key="5">
    <source>
        <dbReference type="Proteomes" id="UP001224926"/>
    </source>
</evidence>
<evidence type="ECO:0000256" key="2">
    <source>
        <dbReference type="SAM" id="Phobius"/>
    </source>
</evidence>
<feature type="domain" description="RCK C-terminal" evidence="3">
    <location>
        <begin position="328"/>
        <end position="414"/>
    </location>
</feature>
<feature type="transmembrane region" description="Helical" evidence="2">
    <location>
        <begin position="12"/>
        <end position="32"/>
    </location>
</feature>
<dbReference type="Pfam" id="PF26503">
    <property type="entry name" value="DUF8167_3rd"/>
    <property type="match status" value="1"/>
</dbReference>
<name>A0AAF0PE09_9EURY</name>
<dbReference type="Pfam" id="PF26502">
    <property type="entry name" value="DUF8167_2nd"/>
    <property type="match status" value="1"/>
</dbReference>
<sequence>MPSLPVEVLLGLYLGLLTGIVPAFVAGSLGFLVRYFTGVTLPGFGVVVLALSIASVQGGLLGLVEPTIAQSPRLLVAVLVVLMLALYAHNQGDKLGAELPRRLSLTSLRQRTLSADVVELVGSVGQVTVRPTGEIHDMEGYPPLSADLRRTLKAGSWRLPADLPLSELEARLEERLRTDHDLADVAVAIDERARATITAAPPSGGLSRRVPAGRRAVSLTTLVPTGLAGGDVVSVRVGDRSIGGTVVSARTETDDEIDGDDGSSGPADAVAPDGGADPEPTPAAKPHAATAGGSGRVTIAVPRRDVKPVLEAESPRLVVRSRGTSREFEALSLVKREGYAIRRLTVGPIGATDETIAGTDVTVLAVRRQGSETGERRHGWVFAPGIERRLEAGDEAFVAGPDDAVEAFAEAIAQ</sequence>
<protein>
    <submittedName>
        <fullName evidence="4">TrkA C-terminal domain-containing protein</fullName>
    </submittedName>
</protein>
<dbReference type="AlphaFoldDB" id="A0AAF0PE09"/>
<keyword evidence="2" id="KW-1133">Transmembrane helix</keyword>
<dbReference type="InterPro" id="IPR036721">
    <property type="entry name" value="RCK_C_sf"/>
</dbReference>
<dbReference type="EMBL" id="CP101873">
    <property type="protein sequence ID" value="WMT09471.1"/>
    <property type="molecule type" value="Genomic_DNA"/>
</dbReference>
<feature type="transmembrane region" description="Helical" evidence="2">
    <location>
        <begin position="44"/>
        <end position="64"/>
    </location>
</feature>
<dbReference type="Proteomes" id="UP001224926">
    <property type="component" value="Chromosome"/>
</dbReference>
<keyword evidence="5" id="KW-1185">Reference proteome</keyword>
<dbReference type="InterPro" id="IPR058604">
    <property type="entry name" value="DUF8167_3rd"/>
</dbReference>
<dbReference type="InterPro" id="IPR058603">
    <property type="entry name" value="DUF8167_2nd"/>
</dbReference>
<feature type="region of interest" description="Disordered" evidence="1">
    <location>
        <begin position="246"/>
        <end position="300"/>
    </location>
</feature>
<dbReference type="Gene3D" id="3.30.70.1450">
    <property type="entry name" value="Regulator of K+ conductance, C-terminal domain"/>
    <property type="match status" value="1"/>
</dbReference>